<proteinExistence type="predicted"/>
<organism evidence="1 2">
    <name type="scientific">Spiromyces aspiralis</name>
    <dbReference type="NCBI Taxonomy" id="68401"/>
    <lineage>
        <taxon>Eukaryota</taxon>
        <taxon>Fungi</taxon>
        <taxon>Fungi incertae sedis</taxon>
        <taxon>Zoopagomycota</taxon>
        <taxon>Kickxellomycotina</taxon>
        <taxon>Kickxellomycetes</taxon>
        <taxon>Kickxellales</taxon>
        <taxon>Kickxellaceae</taxon>
        <taxon>Spiromyces</taxon>
    </lineage>
</organism>
<accession>A0ACC1HJK3</accession>
<dbReference type="Proteomes" id="UP001145114">
    <property type="component" value="Unassembled WGS sequence"/>
</dbReference>
<name>A0ACC1HJK3_9FUNG</name>
<evidence type="ECO:0000313" key="2">
    <source>
        <dbReference type="Proteomes" id="UP001145114"/>
    </source>
</evidence>
<protein>
    <submittedName>
        <fullName evidence="1">Uncharacterized protein</fullName>
    </submittedName>
</protein>
<keyword evidence="2" id="KW-1185">Reference proteome</keyword>
<comment type="caution">
    <text evidence="1">The sequence shown here is derived from an EMBL/GenBank/DDBJ whole genome shotgun (WGS) entry which is preliminary data.</text>
</comment>
<reference evidence="1" key="1">
    <citation type="submission" date="2022-06" db="EMBL/GenBank/DDBJ databases">
        <title>Phylogenomic reconstructions and comparative analyses of Kickxellomycotina fungi.</title>
        <authorList>
            <person name="Reynolds N.K."/>
            <person name="Stajich J.E."/>
            <person name="Barry K."/>
            <person name="Grigoriev I.V."/>
            <person name="Crous P."/>
            <person name="Smith M.E."/>
        </authorList>
    </citation>
    <scope>NUCLEOTIDE SEQUENCE</scope>
    <source>
        <strain evidence="1">RSA 2271</strain>
    </source>
</reference>
<dbReference type="EMBL" id="JAMZIH010005276">
    <property type="protein sequence ID" value="KAJ1675506.1"/>
    <property type="molecule type" value="Genomic_DNA"/>
</dbReference>
<gene>
    <name evidence="1" type="ORF">EV182_001136</name>
</gene>
<sequence>MLIHLVPSQLDRWKFRVGLADILSSCDCFDELLDDPYHICWSLDPVEKARSVDTIRRATPCVRIPPRYRSTSLKPLTIEYRMMKAAKKPSRHAHFASSEVQGSPLREQNKLVAFLPKIPALY</sequence>
<evidence type="ECO:0000313" key="1">
    <source>
        <dbReference type="EMBL" id="KAJ1675506.1"/>
    </source>
</evidence>